<keyword evidence="4 6" id="KW-1133">Transmembrane helix</keyword>
<dbReference type="GO" id="GO:0016020">
    <property type="term" value="C:membrane"/>
    <property type="evidence" value="ECO:0007669"/>
    <property type="project" value="UniProtKB-SubCell"/>
</dbReference>
<evidence type="ECO:0000256" key="1">
    <source>
        <dbReference type="ARBA" id="ARBA00004141"/>
    </source>
</evidence>
<keyword evidence="8" id="KW-1185">Reference proteome</keyword>
<sequence length="469" mass="50477">MSIFRTKNLRGLLAEIAAQGEDRKLRRSLTALDITLLGLGVMIGTGIFVLTGIVAAEYAGPGLMLSFVLAAVVCTFVCLAYSELASFIPVAGSSYTYAYVSLGEIFGWLVGWSLILEYTVGASAVAGGWSAYFTSILADIGIHLPKVLTTVPAEGGLMNLPAMLIVGVVLFFLLRGIRESAGANRMLVFVKLGTIFLFLLLAGPHINPQNWTPFLPYGWSGVSAGTAVLFFSYLGFDSLSTAAEEARNPGRDMPIGIIAALTLTTLLYIAVSAVMTGVVPYPELDTAAPASFVLQKIGLRLGSAIIGTGAICGLSTVLLVMIYAQTRAFYAMSRDGLIPESLCRVHPVYRTPYRITLIVGLAVAFITGFTPIHIVAEMCSAGTIFAFLCSCSGLLILRKRYPDVKRRFVCPAVWLIAPLGFLSCLYIFSQLSAHTLELFTAWFILGVIIYFVYGRKHSHLNAVENESAQ</sequence>
<feature type="transmembrane region" description="Helical" evidence="6">
    <location>
        <begin position="301"/>
        <end position="324"/>
    </location>
</feature>
<keyword evidence="3 6" id="KW-0812">Transmembrane</keyword>
<dbReference type="GeneID" id="93485992"/>
<evidence type="ECO:0000313" key="7">
    <source>
        <dbReference type="EMBL" id="MBB6477692.1"/>
    </source>
</evidence>
<dbReference type="Proteomes" id="UP000591941">
    <property type="component" value="Unassembled WGS sequence"/>
</dbReference>
<accession>A0A841R591</accession>
<dbReference type="PANTHER" id="PTHR43243">
    <property type="entry name" value="INNER MEMBRANE TRANSPORTER YGJI-RELATED"/>
    <property type="match status" value="1"/>
</dbReference>
<dbReference type="RefSeq" id="WP_159822629.1">
    <property type="nucleotide sequence ID" value="NZ_CABWNB010000002.1"/>
</dbReference>
<comment type="caution">
    <text evidence="7">The sequence shown here is derived from an EMBL/GenBank/DDBJ whole genome shotgun (WGS) entry which is preliminary data.</text>
</comment>
<feature type="transmembrane region" description="Helical" evidence="6">
    <location>
        <begin position="218"/>
        <end position="236"/>
    </location>
</feature>
<evidence type="ECO:0000313" key="8">
    <source>
        <dbReference type="Proteomes" id="UP000591941"/>
    </source>
</evidence>
<evidence type="ECO:0000256" key="2">
    <source>
        <dbReference type="ARBA" id="ARBA00022448"/>
    </source>
</evidence>
<dbReference type="OrthoDB" id="9762947at2"/>
<feature type="transmembrane region" description="Helical" evidence="6">
    <location>
        <begin position="94"/>
        <end position="115"/>
    </location>
</feature>
<dbReference type="PIRSF" id="PIRSF006060">
    <property type="entry name" value="AA_transporter"/>
    <property type="match status" value="1"/>
</dbReference>
<reference evidence="7 8" key="1">
    <citation type="submission" date="2020-08" db="EMBL/GenBank/DDBJ databases">
        <title>Genomic Encyclopedia of Type Strains, Phase IV (KMG-IV): sequencing the most valuable type-strain genomes for metagenomic binning, comparative biology and taxonomic classification.</title>
        <authorList>
            <person name="Goeker M."/>
        </authorList>
    </citation>
    <scope>NUCLEOTIDE SEQUENCE [LARGE SCALE GENOMIC DNA]</scope>
    <source>
        <strain evidence="7 8">DSM 21255</strain>
    </source>
</reference>
<evidence type="ECO:0000256" key="4">
    <source>
        <dbReference type="ARBA" id="ARBA00022989"/>
    </source>
</evidence>
<dbReference type="InterPro" id="IPR002293">
    <property type="entry name" value="AA/rel_permease1"/>
</dbReference>
<feature type="transmembrane region" description="Helical" evidence="6">
    <location>
        <begin position="257"/>
        <end position="281"/>
    </location>
</feature>
<feature type="transmembrane region" description="Helical" evidence="6">
    <location>
        <begin position="186"/>
        <end position="206"/>
    </location>
</feature>
<dbReference type="Pfam" id="PF13520">
    <property type="entry name" value="AA_permease_2"/>
    <property type="match status" value="1"/>
</dbReference>
<evidence type="ECO:0000256" key="3">
    <source>
        <dbReference type="ARBA" id="ARBA00022692"/>
    </source>
</evidence>
<evidence type="ECO:0000256" key="6">
    <source>
        <dbReference type="SAM" id="Phobius"/>
    </source>
</evidence>
<protein>
    <submittedName>
        <fullName evidence="7">APA family basic amino acid/polyamine antiporter</fullName>
    </submittedName>
</protein>
<keyword evidence="2" id="KW-0813">Transport</keyword>
<feature type="transmembrane region" description="Helical" evidence="6">
    <location>
        <begin position="34"/>
        <end position="56"/>
    </location>
</feature>
<feature type="transmembrane region" description="Helical" evidence="6">
    <location>
        <begin position="409"/>
        <end position="428"/>
    </location>
</feature>
<proteinExistence type="predicted"/>
<keyword evidence="5 6" id="KW-0472">Membrane</keyword>
<feature type="transmembrane region" description="Helical" evidence="6">
    <location>
        <begin position="62"/>
        <end position="82"/>
    </location>
</feature>
<feature type="transmembrane region" description="Helical" evidence="6">
    <location>
        <begin position="434"/>
        <end position="453"/>
    </location>
</feature>
<feature type="transmembrane region" description="Helical" evidence="6">
    <location>
        <begin position="355"/>
        <end position="374"/>
    </location>
</feature>
<name>A0A841R591_9FIRM</name>
<dbReference type="Gene3D" id="1.20.1740.10">
    <property type="entry name" value="Amino acid/polyamine transporter I"/>
    <property type="match status" value="1"/>
</dbReference>
<dbReference type="EMBL" id="JACHHI010000003">
    <property type="protein sequence ID" value="MBB6477692.1"/>
    <property type="molecule type" value="Genomic_DNA"/>
</dbReference>
<gene>
    <name evidence="7" type="ORF">HNR45_000725</name>
</gene>
<feature type="transmembrane region" description="Helical" evidence="6">
    <location>
        <begin position="380"/>
        <end position="397"/>
    </location>
</feature>
<feature type="transmembrane region" description="Helical" evidence="6">
    <location>
        <begin position="156"/>
        <end position="174"/>
    </location>
</feature>
<organism evidence="7 8">
    <name type="scientific">Negativicoccus succinicivorans</name>
    <dbReference type="NCBI Taxonomy" id="620903"/>
    <lineage>
        <taxon>Bacteria</taxon>
        <taxon>Bacillati</taxon>
        <taxon>Bacillota</taxon>
        <taxon>Negativicutes</taxon>
        <taxon>Veillonellales</taxon>
        <taxon>Veillonellaceae</taxon>
        <taxon>Negativicoccus</taxon>
    </lineage>
</organism>
<dbReference type="GO" id="GO:0015171">
    <property type="term" value="F:amino acid transmembrane transporter activity"/>
    <property type="evidence" value="ECO:0007669"/>
    <property type="project" value="TreeGrafter"/>
</dbReference>
<evidence type="ECO:0000256" key="5">
    <source>
        <dbReference type="ARBA" id="ARBA00023136"/>
    </source>
</evidence>
<dbReference type="AlphaFoldDB" id="A0A841R591"/>
<comment type="subcellular location">
    <subcellularLocation>
        <location evidence="1">Membrane</location>
        <topology evidence="1">Multi-pass membrane protein</topology>
    </subcellularLocation>
</comment>
<dbReference type="PANTHER" id="PTHR43243:SF4">
    <property type="entry name" value="CATIONIC AMINO ACID TRANSPORTER 4"/>
    <property type="match status" value="1"/>
</dbReference>